<dbReference type="Proteomes" id="UP000226431">
    <property type="component" value="Unassembled WGS sequence"/>
</dbReference>
<proteinExistence type="predicted"/>
<dbReference type="EMBL" id="NJES01000866">
    <property type="protein sequence ID" value="PHH68884.1"/>
    <property type="molecule type" value="Genomic_DNA"/>
</dbReference>
<dbReference type="OrthoDB" id="10261384at2759"/>
<evidence type="ECO:0000256" key="1">
    <source>
        <dbReference type="SAM" id="MobiDB-lite"/>
    </source>
</evidence>
<organism evidence="2 3">
    <name type="scientific">Ophiocordyceps camponoti-rufipedis</name>
    <dbReference type="NCBI Taxonomy" id="2004952"/>
    <lineage>
        <taxon>Eukaryota</taxon>
        <taxon>Fungi</taxon>
        <taxon>Dikarya</taxon>
        <taxon>Ascomycota</taxon>
        <taxon>Pezizomycotina</taxon>
        <taxon>Sordariomycetes</taxon>
        <taxon>Hypocreomycetidae</taxon>
        <taxon>Hypocreales</taxon>
        <taxon>Ophiocordycipitaceae</taxon>
        <taxon>Ophiocordyceps</taxon>
    </lineage>
</organism>
<accession>A0A2C5YPE1</accession>
<comment type="caution">
    <text evidence="2">The sequence shown here is derived from an EMBL/GenBank/DDBJ whole genome shotgun (WGS) entry which is preliminary data.</text>
</comment>
<evidence type="ECO:0000313" key="3">
    <source>
        <dbReference type="Proteomes" id="UP000226431"/>
    </source>
</evidence>
<dbReference type="AlphaFoldDB" id="A0A2C5YPE1"/>
<reference evidence="2 3" key="1">
    <citation type="submission" date="2017-06" db="EMBL/GenBank/DDBJ databases">
        <title>Ant-infecting Ophiocordyceps genomes reveal a high diversity of potential behavioral manipulation genes and a possible major role for enterotoxins.</title>
        <authorList>
            <person name="De Bekker C."/>
            <person name="Evans H.C."/>
            <person name="Brachmann A."/>
            <person name="Hughes D.P."/>
        </authorList>
    </citation>
    <scope>NUCLEOTIDE SEQUENCE [LARGE SCALE GENOMIC DNA]</scope>
    <source>
        <strain evidence="2 3">Map16</strain>
    </source>
</reference>
<keyword evidence="3" id="KW-1185">Reference proteome</keyword>
<protein>
    <submittedName>
        <fullName evidence="2">Uncharacterized protein</fullName>
    </submittedName>
</protein>
<feature type="region of interest" description="Disordered" evidence="1">
    <location>
        <begin position="1"/>
        <end position="42"/>
    </location>
</feature>
<gene>
    <name evidence="2" type="ORF">CDD80_7166</name>
</gene>
<dbReference type="STRING" id="2004952.A0A2C5YPE1"/>
<evidence type="ECO:0000313" key="2">
    <source>
        <dbReference type="EMBL" id="PHH68884.1"/>
    </source>
</evidence>
<sequence length="116" mass="12109">MDGFGEKTGIARVKEALEANDWSLPSGPLTPPSPSPDLDDNLGLERADLEALTQALCSTSSTTADEAGREGGEGAVADIEAMMRKLRAVREAGADLGEAQRRDLAAKAVAEVMRGL</sequence>
<name>A0A2C5YPE1_9HYPO</name>
<dbReference type="Pfam" id="PF10199">
    <property type="entry name" value="Adaptin_binding"/>
    <property type="match status" value="1"/>
</dbReference>
<dbReference type="Gene3D" id="3.40.50.11960">
    <property type="match status" value="1"/>
</dbReference>